<dbReference type="Proteomes" id="UP000054928">
    <property type="component" value="Unassembled WGS sequence"/>
</dbReference>
<name>A0A0N7L709_PLAHL</name>
<dbReference type="RefSeq" id="XP_024582132.1">
    <property type="nucleotide sequence ID" value="XM_024716543.1"/>
</dbReference>
<sequence length="51" mass="5972">MTNLSLREKWTDDSGRLMDPDHLSYGTIRIILAEAIPTDKTRHVLWQYTLV</sequence>
<evidence type="ECO:0000313" key="1">
    <source>
        <dbReference type="EMBL" id="CEG45763.1"/>
    </source>
</evidence>
<dbReference type="GeneID" id="36397093"/>
<dbReference type="AlphaFoldDB" id="A0A0N7L709"/>
<accession>A0A0N7L709</accession>
<reference evidence="2" key="1">
    <citation type="submission" date="2014-09" db="EMBL/GenBank/DDBJ databases">
        <authorList>
            <person name="Sharma Rahul"/>
            <person name="Thines Marco"/>
        </authorList>
    </citation>
    <scope>NUCLEOTIDE SEQUENCE [LARGE SCALE GENOMIC DNA]</scope>
</reference>
<evidence type="ECO:0000313" key="2">
    <source>
        <dbReference type="Proteomes" id="UP000054928"/>
    </source>
</evidence>
<keyword evidence="2" id="KW-1185">Reference proteome</keyword>
<proteinExistence type="predicted"/>
<dbReference type="EMBL" id="CCYD01001640">
    <property type="protein sequence ID" value="CEG45763.1"/>
    <property type="molecule type" value="Genomic_DNA"/>
</dbReference>
<protein>
    <submittedName>
        <fullName evidence="1">Uncharacterized protein</fullName>
    </submittedName>
</protein>
<organism evidence="1 2">
    <name type="scientific">Plasmopara halstedii</name>
    <name type="common">Downy mildew of sunflower</name>
    <dbReference type="NCBI Taxonomy" id="4781"/>
    <lineage>
        <taxon>Eukaryota</taxon>
        <taxon>Sar</taxon>
        <taxon>Stramenopiles</taxon>
        <taxon>Oomycota</taxon>
        <taxon>Peronosporomycetes</taxon>
        <taxon>Peronosporales</taxon>
        <taxon>Peronosporaceae</taxon>
        <taxon>Plasmopara</taxon>
    </lineage>
</organism>